<dbReference type="InterPro" id="IPR027417">
    <property type="entry name" value="P-loop_NTPase"/>
</dbReference>
<dbReference type="GO" id="GO:0016740">
    <property type="term" value="F:transferase activity"/>
    <property type="evidence" value="ECO:0007669"/>
    <property type="project" value="UniProtKB-KW"/>
</dbReference>
<evidence type="ECO:0000313" key="3">
    <source>
        <dbReference type="Proteomes" id="UP001324287"/>
    </source>
</evidence>
<dbReference type="SUPFAM" id="SSF52540">
    <property type="entry name" value="P-loop containing nucleoside triphosphate hydrolases"/>
    <property type="match status" value="1"/>
</dbReference>
<reference evidence="2 3" key="1">
    <citation type="submission" date="2023-12" db="EMBL/GenBank/DDBJ databases">
        <title>Blastococcus brunescens sp. nov., an actonobacterium isolated from sandstone collected in sahara desert.</title>
        <authorList>
            <person name="Gtari M."/>
            <person name="Ghodhbane F."/>
        </authorList>
    </citation>
    <scope>NUCLEOTIDE SEQUENCE [LARGE SCALE GENOMIC DNA]</scope>
    <source>
        <strain evidence="2 3">BMG 8361</strain>
    </source>
</reference>
<proteinExistence type="predicted"/>
<dbReference type="PANTHER" id="PTHR10605">
    <property type="entry name" value="HEPARAN SULFATE SULFOTRANSFERASE"/>
    <property type="match status" value="1"/>
</dbReference>
<organism evidence="2 3">
    <name type="scientific">Blastococcus brunescens</name>
    <dbReference type="NCBI Taxonomy" id="1564165"/>
    <lineage>
        <taxon>Bacteria</taxon>
        <taxon>Bacillati</taxon>
        <taxon>Actinomycetota</taxon>
        <taxon>Actinomycetes</taxon>
        <taxon>Geodermatophilales</taxon>
        <taxon>Geodermatophilaceae</taxon>
        <taxon>Blastococcus</taxon>
    </lineage>
</organism>
<protein>
    <submittedName>
        <fullName evidence="2">Sulfotransferase</fullName>
        <ecNumber evidence="2">2.8.2.-</ecNumber>
    </submittedName>
</protein>
<sequence length="255" mass="28603">MDRARTEPTGALPNLVLIGAMKCGTTSLHRYLDLHPDVAMSRPKELNFFLGPDRRPEQGTGRHAGNWHRGPEWYAARFDADAPLRGEASPGYTSPDHPDVAGRMAELIPGAHLLYAVRDPIERAVSQYWHHRRDGTETREPAEALRDPASQYVSRGRYFQRLAPFLATGAFHGRITVVAREHLRDRPRATLRGLFGALGVDDGHWSTAMDQRRNAAPERPPPVGEAVRRELRAALAEDAARFRDFTGEEFAEWSV</sequence>
<evidence type="ECO:0000313" key="2">
    <source>
        <dbReference type="EMBL" id="WRL66611.1"/>
    </source>
</evidence>
<name>A0ABZ1B748_9ACTN</name>
<evidence type="ECO:0000256" key="1">
    <source>
        <dbReference type="ARBA" id="ARBA00022679"/>
    </source>
</evidence>
<dbReference type="PANTHER" id="PTHR10605:SF56">
    <property type="entry name" value="BIFUNCTIONAL HEPARAN SULFATE N-DEACETYLASE_N-SULFOTRANSFERASE"/>
    <property type="match status" value="1"/>
</dbReference>
<dbReference type="InterPro" id="IPR037359">
    <property type="entry name" value="NST/OST"/>
</dbReference>
<dbReference type="EC" id="2.8.2.-" evidence="2"/>
<gene>
    <name evidence="2" type="ORF">U6N30_15150</name>
</gene>
<keyword evidence="1 2" id="KW-0808">Transferase</keyword>
<dbReference type="Gene3D" id="3.40.50.300">
    <property type="entry name" value="P-loop containing nucleotide triphosphate hydrolases"/>
    <property type="match status" value="1"/>
</dbReference>
<keyword evidence="3" id="KW-1185">Reference proteome</keyword>
<dbReference type="EMBL" id="CP141261">
    <property type="protein sequence ID" value="WRL66611.1"/>
    <property type="molecule type" value="Genomic_DNA"/>
</dbReference>
<dbReference type="Pfam" id="PF13469">
    <property type="entry name" value="Sulfotransfer_3"/>
    <property type="match status" value="1"/>
</dbReference>
<accession>A0ABZ1B748</accession>
<dbReference type="RefSeq" id="WP_324277923.1">
    <property type="nucleotide sequence ID" value="NZ_CP141261.1"/>
</dbReference>
<dbReference type="Proteomes" id="UP001324287">
    <property type="component" value="Chromosome"/>
</dbReference>